<proteinExistence type="predicted"/>
<comment type="caution">
    <text evidence="3">The sequence shown here is derived from an EMBL/GenBank/DDBJ whole genome shotgun (WGS) entry which is preliminary data.</text>
</comment>
<dbReference type="Proteomes" id="UP001153404">
    <property type="component" value="Unassembled WGS sequence"/>
</dbReference>
<dbReference type="RefSeq" id="WP_277530995.1">
    <property type="nucleotide sequence ID" value="NZ_JAPDIA010000003.1"/>
</dbReference>
<protein>
    <submittedName>
        <fullName evidence="3">SWIM zinc finger family protein</fullName>
    </submittedName>
</protein>
<accession>A0A9X4KW60</accession>
<dbReference type="PROSITE" id="PS50966">
    <property type="entry name" value="ZF_SWIM"/>
    <property type="match status" value="1"/>
</dbReference>
<gene>
    <name evidence="3" type="ORF">OMP40_09810</name>
</gene>
<name>A0A9X4KW60_9BACL</name>
<dbReference type="GO" id="GO:0008270">
    <property type="term" value="F:zinc ion binding"/>
    <property type="evidence" value="ECO:0007669"/>
    <property type="project" value="UniProtKB-KW"/>
</dbReference>
<feature type="domain" description="SWIM-type" evidence="2">
    <location>
        <begin position="63"/>
        <end position="96"/>
    </location>
</feature>
<dbReference type="Pfam" id="PF04434">
    <property type="entry name" value="SWIM"/>
    <property type="match status" value="1"/>
</dbReference>
<keyword evidence="1" id="KW-0479">Metal-binding</keyword>
<evidence type="ECO:0000313" key="4">
    <source>
        <dbReference type="Proteomes" id="UP001153404"/>
    </source>
</evidence>
<organism evidence="3 4">
    <name type="scientific">Cohnella rhizosphaerae</name>
    <dbReference type="NCBI Taxonomy" id="1457232"/>
    <lineage>
        <taxon>Bacteria</taxon>
        <taxon>Bacillati</taxon>
        <taxon>Bacillota</taxon>
        <taxon>Bacilli</taxon>
        <taxon>Bacillales</taxon>
        <taxon>Paenibacillaceae</taxon>
        <taxon>Cohnella</taxon>
    </lineage>
</organism>
<dbReference type="EMBL" id="JAPDIA010000003">
    <property type="protein sequence ID" value="MDG0809604.1"/>
    <property type="molecule type" value="Genomic_DNA"/>
</dbReference>
<dbReference type="AlphaFoldDB" id="A0A9X4KW60"/>
<dbReference type="InterPro" id="IPR007527">
    <property type="entry name" value="Znf_SWIM"/>
</dbReference>
<sequence>MFTEGTPPESDPRWEDLLRRVAEAFDDLTLKRGYQYYKQGRVEISDPEDMRHLQAEVAGTVIYRTRVDLEALEDGKCSCPVGRPCKHMTAVLMEWAGYHGYPVPALANAKTLASRPVSAERPQHAGIERLARDAARIPEMSVPQWLALFDKCLAPIAGQVRNTQYVKQALSLFYKIKPVLPPPSPSGCSN</sequence>
<evidence type="ECO:0000313" key="3">
    <source>
        <dbReference type="EMBL" id="MDG0809604.1"/>
    </source>
</evidence>
<keyword evidence="1" id="KW-0862">Zinc</keyword>
<evidence type="ECO:0000256" key="1">
    <source>
        <dbReference type="PROSITE-ProRule" id="PRU00325"/>
    </source>
</evidence>
<evidence type="ECO:0000259" key="2">
    <source>
        <dbReference type="PROSITE" id="PS50966"/>
    </source>
</evidence>
<keyword evidence="4" id="KW-1185">Reference proteome</keyword>
<keyword evidence="1" id="KW-0863">Zinc-finger</keyword>
<reference evidence="3" key="1">
    <citation type="submission" date="2022-10" db="EMBL/GenBank/DDBJ databases">
        <title>Comparative genomic analysis of Cohnella hashimotonis sp. nov., isolated from the International Space Station.</title>
        <authorList>
            <person name="Simpson A."/>
            <person name="Venkateswaran K."/>
        </authorList>
    </citation>
    <scope>NUCLEOTIDE SEQUENCE</scope>
    <source>
        <strain evidence="3">DSM 28161</strain>
    </source>
</reference>